<proteinExistence type="predicted"/>
<comment type="caution">
    <text evidence="1">The sequence shown here is derived from an EMBL/GenBank/DDBJ whole genome shotgun (WGS) entry which is preliminary data.</text>
</comment>
<sequence length="87" mass="9919">MYGTVNEVIKRLMCRNPDEPIGAIIWDADDVKEAMALQRNEKIDDELAVQALSRAISFHDANHGVCWDTFVCTVDDIKQELEDKPEQ</sequence>
<gene>
    <name evidence="1" type="ORF">J7S78_14165</name>
</gene>
<evidence type="ECO:0000313" key="2">
    <source>
        <dbReference type="Proteomes" id="UP000673434"/>
    </source>
</evidence>
<organism evidence="1 2">
    <name type="scientific">Klebsiella oxytoca</name>
    <dbReference type="NCBI Taxonomy" id="571"/>
    <lineage>
        <taxon>Bacteria</taxon>
        <taxon>Pseudomonadati</taxon>
        <taxon>Pseudomonadota</taxon>
        <taxon>Gammaproteobacteria</taxon>
        <taxon>Enterobacterales</taxon>
        <taxon>Enterobacteriaceae</taxon>
        <taxon>Klebsiella/Raoultella group</taxon>
        <taxon>Klebsiella</taxon>
    </lineage>
</organism>
<name>A0AAP2FJR1_KLEOX</name>
<evidence type="ECO:0008006" key="3">
    <source>
        <dbReference type="Google" id="ProtNLM"/>
    </source>
</evidence>
<accession>A0AAP2FJR1</accession>
<dbReference type="RefSeq" id="WP_210846340.1">
    <property type="nucleotide sequence ID" value="NZ_JAGKON010000013.1"/>
</dbReference>
<dbReference type="EMBL" id="JAGKON010000013">
    <property type="protein sequence ID" value="MBQ0600940.1"/>
    <property type="molecule type" value="Genomic_DNA"/>
</dbReference>
<reference evidence="1 2" key="1">
    <citation type="submission" date="2021-03" db="EMBL/GenBank/DDBJ databases">
        <authorList>
            <person name="Stanton E."/>
        </authorList>
    </citation>
    <scope>NUCLEOTIDE SEQUENCE [LARGE SCALE GENOMIC DNA]</scope>
    <source>
        <strain evidence="1 2">2020EL-00037</strain>
    </source>
</reference>
<dbReference type="Proteomes" id="UP000673434">
    <property type="component" value="Unassembled WGS sequence"/>
</dbReference>
<dbReference type="AlphaFoldDB" id="A0AAP2FJR1"/>
<protein>
    <recommendedName>
        <fullName evidence="3">DUF1380 domain-containing protein</fullName>
    </recommendedName>
</protein>
<evidence type="ECO:0000313" key="1">
    <source>
        <dbReference type="EMBL" id="MBQ0600940.1"/>
    </source>
</evidence>
<keyword evidence="2" id="KW-1185">Reference proteome</keyword>